<dbReference type="Pfam" id="PF00318">
    <property type="entry name" value="Ribosomal_S2"/>
    <property type="match status" value="1"/>
</dbReference>
<keyword evidence="7" id="KW-0999">Mitochondrion inner membrane</keyword>
<evidence type="ECO:0000256" key="4">
    <source>
        <dbReference type="ARBA" id="ARBA00022448"/>
    </source>
</evidence>
<dbReference type="Proteomes" id="UP000325395">
    <property type="component" value="Unassembled WGS sequence"/>
</dbReference>
<keyword evidence="11 13" id="KW-0472">Membrane</keyword>
<feature type="compositionally biased region" description="Low complexity" evidence="14">
    <location>
        <begin position="681"/>
        <end position="690"/>
    </location>
</feature>
<feature type="repeat" description="Solcar" evidence="13">
    <location>
        <begin position="12"/>
        <end position="95"/>
    </location>
</feature>
<evidence type="ECO:0000313" key="16">
    <source>
        <dbReference type="Proteomes" id="UP000325395"/>
    </source>
</evidence>
<gene>
    <name evidence="15" type="ORF">BDV36DRAFT_289596</name>
</gene>
<proteinExistence type="inferred from homology"/>
<evidence type="ECO:0000256" key="6">
    <source>
        <dbReference type="ARBA" id="ARBA00022737"/>
    </source>
</evidence>
<dbReference type="EMBL" id="ML735947">
    <property type="protein sequence ID" value="KAE8410432.1"/>
    <property type="molecule type" value="Genomic_DNA"/>
</dbReference>
<keyword evidence="12" id="KW-0687">Ribonucleoprotein</keyword>
<evidence type="ECO:0000256" key="11">
    <source>
        <dbReference type="ARBA" id="ARBA00023136"/>
    </source>
</evidence>
<name>A0ABQ6VZY0_9EURO</name>
<dbReference type="InterPro" id="IPR018130">
    <property type="entry name" value="Ribosomal_uS2_CS"/>
</dbReference>
<keyword evidence="8" id="KW-0689">Ribosomal protein</keyword>
<dbReference type="PANTHER" id="PTHR45624">
    <property type="entry name" value="MITOCHONDRIAL BASIC AMINO ACIDS TRANSPORTER-RELATED"/>
    <property type="match status" value="1"/>
</dbReference>
<keyword evidence="10" id="KW-0496">Mitochondrion</keyword>
<dbReference type="InterPro" id="IPR005706">
    <property type="entry name" value="Ribosomal_uS2_bac/mit/plastid"/>
</dbReference>
<feature type="repeat" description="Solcar" evidence="13">
    <location>
        <begin position="109"/>
        <end position="198"/>
    </location>
</feature>
<dbReference type="PRINTS" id="PR00395">
    <property type="entry name" value="RIBOSOMALS2"/>
</dbReference>
<reference evidence="15 16" key="1">
    <citation type="submission" date="2019-04" db="EMBL/GenBank/DDBJ databases">
        <authorList>
            <consortium name="DOE Joint Genome Institute"/>
            <person name="Mondo S."/>
            <person name="Kjaerbolling I."/>
            <person name="Vesth T."/>
            <person name="Frisvad J.C."/>
            <person name="Nybo J.L."/>
            <person name="Theobald S."/>
            <person name="Kildgaard S."/>
            <person name="Isbrandt T."/>
            <person name="Kuo A."/>
            <person name="Sato A."/>
            <person name="Lyhne E.K."/>
            <person name="Kogle M.E."/>
            <person name="Wiebenga A."/>
            <person name="Kun R.S."/>
            <person name="Lubbers R.J."/>
            <person name="Makela M.R."/>
            <person name="Barry K."/>
            <person name="Chovatia M."/>
            <person name="Clum A."/>
            <person name="Daum C."/>
            <person name="Haridas S."/>
            <person name="He G."/>
            <person name="LaButti K."/>
            <person name="Lipzen A."/>
            <person name="Riley R."/>
            <person name="Salamov A."/>
            <person name="Simmons B.A."/>
            <person name="Magnuson J.K."/>
            <person name="Henrissat B."/>
            <person name="Mortensen U.H."/>
            <person name="Larsen T.O."/>
            <person name="Devries R.P."/>
            <person name="Grigoriev I.V."/>
            <person name="Machida M."/>
            <person name="Baker S.E."/>
            <person name="Andersen M.R."/>
            <person name="Cantor M.N."/>
            <person name="Hua S.X."/>
        </authorList>
    </citation>
    <scope>NUCLEOTIDE SEQUENCE [LARGE SCALE GENOMIC DNA]</scope>
    <source>
        <strain evidence="15 16">CBS 117616</strain>
    </source>
</reference>
<keyword evidence="4" id="KW-0813">Transport</keyword>
<keyword evidence="6" id="KW-0677">Repeat</keyword>
<dbReference type="CDD" id="cd01425">
    <property type="entry name" value="RPS2"/>
    <property type="match status" value="1"/>
</dbReference>
<evidence type="ECO:0000256" key="3">
    <source>
        <dbReference type="ARBA" id="ARBA00006375"/>
    </source>
</evidence>
<dbReference type="PANTHER" id="PTHR45624:SF12">
    <property type="entry name" value="MITOCHONDRIAL ORNITHINE TRANSPORTER 1"/>
    <property type="match status" value="1"/>
</dbReference>
<evidence type="ECO:0000256" key="7">
    <source>
        <dbReference type="ARBA" id="ARBA00022792"/>
    </source>
</evidence>
<dbReference type="InterPro" id="IPR050567">
    <property type="entry name" value="Mitochondrial_Carrier"/>
</dbReference>
<comment type="similarity">
    <text evidence="2">Belongs to the universal ribosomal protein uS2 family.</text>
</comment>
<dbReference type="InterPro" id="IPR001865">
    <property type="entry name" value="Ribosomal_uS2"/>
</dbReference>
<protein>
    <submittedName>
        <fullName evidence="15">Mitochondrial carrier domain-containing protein</fullName>
    </submittedName>
</protein>
<evidence type="ECO:0000256" key="1">
    <source>
        <dbReference type="ARBA" id="ARBA00004225"/>
    </source>
</evidence>
<dbReference type="Gene3D" id="1.50.40.10">
    <property type="entry name" value="Mitochondrial carrier domain"/>
    <property type="match status" value="1"/>
</dbReference>
<evidence type="ECO:0000256" key="14">
    <source>
        <dbReference type="SAM" id="MobiDB-lite"/>
    </source>
</evidence>
<evidence type="ECO:0000256" key="5">
    <source>
        <dbReference type="ARBA" id="ARBA00022692"/>
    </source>
</evidence>
<organism evidence="15 16">
    <name type="scientific">Aspergillus pseudocaelatus</name>
    <dbReference type="NCBI Taxonomy" id="1825620"/>
    <lineage>
        <taxon>Eukaryota</taxon>
        <taxon>Fungi</taxon>
        <taxon>Dikarya</taxon>
        <taxon>Ascomycota</taxon>
        <taxon>Pezizomycotina</taxon>
        <taxon>Eurotiomycetes</taxon>
        <taxon>Eurotiomycetidae</taxon>
        <taxon>Eurotiales</taxon>
        <taxon>Aspergillaceae</taxon>
        <taxon>Aspergillus</taxon>
        <taxon>Aspergillus subgen. Circumdati</taxon>
    </lineage>
</organism>
<evidence type="ECO:0000313" key="15">
    <source>
        <dbReference type="EMBL" id="KAE8410432.1"/>
    </source>
</evidence>
<evidence type="ECO:0000256" key="8">
    <source>
        <dbReference type="ARBA" id="ARBA00022980"/>
    </source>
</evidence>
<dbReference type="Pfam" id="PF00153">
    <property type="entry name" value="Mito_carr"/>
    <property type="match status" value="3"/>
</dbReference>
<keyword evidence="9" id="KW-1133">Transmembrane helix</keyword>
<sequence length="696" mass="76696">MEERALEDFEKSDGALRTIKDLGAGAAGGIAQVLLDIVKVRLQTTTQYAGALDCASKILKNEGPAAFYKGTLTPLIGIGACVSVQFGAFHEARRRLEELNKKKYADSSLSYGQYYMAGGFAGLTNSVLSGPIEHIRIRMQTQPHGADRLYNGPIDCIRKLSAQGGVLRGLYRGQNVTYLREIQAYGMWFLTFEFLMNQDAKRNNVKREDISSLKVATYGGLAGEALWLSSYPFDVVKSKMQCDGFGAQQQFKSMTDCFKKTYAAEGLAGFWKGIGPTLLRAMPVSAGTFVVVELAMKAMGRQLHSFSRQARTLNSLNRFYSTEPPVDTTLQTRIKERSAEIESRYQNDAVPERISRRRAEQLAWKARGERRYKFQDLGSSVTDAYKPEDIIRNPPKPSDVTLELLLASQTHLGHSTSRWNPQNSRYIFGIRDGVHVISLDVTAAYLRRAAKVVEEVAARGGLILFVGTRKGQKRYVVRAAELAKGYHIFERWIPGSLTNGQQILGHCETKVVNAMDNEIPKFREALADRSVLKPDLVVCLNPLENVVLLHECGLNNVPTIGVIDTDADPTRVTYPIPSNDDSMRAIGVIAGVLGRAGEAGQQRRLENAKNGVLTYPPLNPEHLLSPERLAELAQIEAANAAANAETAELANKVDDAVKSIETEQASIPKESSQPAEPQPEQPKTQAQAPETPVKDQ</sequence>
<accession>A0ABQ6VZY0</accession>
<keyword evidence="16" id="KW-1185">Reference proteome</keyword>
<dbReference type="InterPro" id="IPR018108">
    <property type="entry name" value="MCP_transmembrane"/>
</dbReference>
<dbReference type="SUPFAM" id="SSF52313">
    <property type="entry name" value="Ribosomal protein S2"/>
    <property type="match status" value="1"/>
</dbReference>
<dbReference type="PROSITE" id="PS50920">
    <property type="entry name" value="SOLCAR"/>
    <property type="match status" value="3"/>
</dbReference>
<dbReference type="HAMAP" id="MF_00291_B">
    <property type="entry name" value="Ribosomal_uS2_B"/>
    <property type="match status" value="1"/>
</dbReference>
<evidence type="ECO:0000256" key="13">
    <source>
        <dbReference type="PROSITE-ProRule" id="PRU00282"/>
    </source>
</evidence>
<evidence type="ECO:0000256" key="10">
    <source>
        <dbReference type="ARBA" id="ARBA00023128"/>
    </source>
</evidence>
<dbReference type="PROSITE" id="PS00962">
    <property type="entry name" value="RIBOSOMAL_S2_1"/>
    <property type="match status" value="1"/>
</dbReference>
<dbReference type="SUPFAM" id="SSF103506">
    <property type="entry name" value="Mitochondrial carrier"/>
    <property type="match status" value="1"/>
</dbReference>
<dbReference type="Gene3D" id="3.40.50.10490">
    <property type="entry name" value="Glucose-6-phosphate isomerase like protein, domain 1"/>
    <property type="match status" value="1"/>
</dbReference>
<comment type="subcellular location">
    <subcellularLocation>
        <location evidence="1">Mitochondrion membrane</location>
        <topology evidence="1">Multi-pass membrane protein</topology>
    </subcellularLocation>
</comment>
<feature type="repeat" description="Solcar" evidence="13">
    <location>
        <begin position="210"/>
        <end position="298"/>
    </location>
</feature>
<comment type="similarity">
    <text evidence="3">Belongs to the mitochondrial carrier (TC 2.A.29) family.</text>
</comment>
<feature type="region of interest" description="Disordered" evidence="14">
    <location>
        <begin position="654"/>
        <end position="696"/>
    </location>
</feature>
<dbReference type="NCBIfam" id="TIGR01011">
    <property type="entry name" value="rpsB_bact"/>
    <property type="match status" value="1"/>
</dbReference>
<evidence type="ECO:0000256" key="12">
    <source>
        <dbReference type="ARBA" id="ARBA00023274"/>
    </source>
</evidence>
<evidence type="ECO:0000256" key="9">
    <source>
        <dbReference type="ARBA" id="ARBA00022989"/>
    </source>
</evidence>
<evidence type="ECO:0000256" key="2">
    <source>
        <dbReference type="ARBA" id="ARBA00006242"/>
    </source>
</evidence>
<dbReference type="InterPro" id="IPR023591">
    <property type="entry name" value="Ribosomal_uS2_flav_dom_sf"/>
</dbReference>
<keyword evidence="5 13" id="KW-0812">Transmembrane</keyword>
<dbReference type="InterPro" id="IPR023395">
    <property type="entry name" value="MCP_dom_sf"/>
</dbReference>